<name>A0A5N6Q188_9ASTR</name>
<evidence type="ECO:0000313" key="1">
    <source>
        <dbReference type="EMBL" id="KAD7477460.1"/>
    </source>
</evidence>
<dbReference type="OrthoDB" id="2015534at2759"/>
<sequence length="96" mass="10692">MQFSDIEIEVITWDIGTISSVCHLQDNESPATSARSKHIARIIQQPTVDARLQSIFEESGDSFDYTSLVDVSTGQPPHPDKVTTAYLHHIKKGKLI</sequence>
<comment type="caution">
    <text evidence="1">The sequence shown here is derived from an EMBL/GenBank/DDBJ whole genome shotgun (WGS) entry which is preliminary data.</text>
</comment>
<organism evidence="1 2">
    <name type="scientific">Mikania micrantha</name>
    <name type="common">bitter vine</name>
    <dbReference type="NCBI Taxonomy" id="192012"/>
    <lineage>
        <taxon>Eukaryota</taxon>
        <taxon>Viridiplantae</taxon>
        <taxon>Streptophyta</taxon>
        <taxon>Embryophyta</taxon>
        <taxon>Tracheophyta</taxon>
        <taxon>Spermatophyta</taxon>
        <taxon>Magnoliopsida</taxon>
        <taxon>eudicotyledons</taxon>
        <taxon>Gunneridae</taxon>
        <taxon>Pentapetalae</taxon>
        <taxon>asterids</taxon>
        <taxon>campanulids</taxon>
        <taxon>Asterales</taxon>
        <taxon>Asteraceae</taxon>
        <taxon>Asteroideae</taxon>
        <taxon>Heliantheae alliance</taxon>
        <taxon>Eupatorieae</taxon>
        <taxon>Mikania</taxon>
    </lineage>
</organism>
<gene>
    <name evidence="1" type="ORF">E3N88_00596</name>
</gene>
<dbReference type="AlphaFoldDB" id="A0A5N6Q188"/>
<proteinExistence type="predicted"/>
<reference evidence="1 2" key="1">
    <citation type="submission" date="2019-05" db="EMBL/GenBank/DDBJ databases">
        <title>Mikania micrantha, genome provides insights into the molecular mechanism of rapid growth.</title>
        <authorList>
            <person name="Liu B."/>
        </authorList>
    </citation>
    <scope>NUCLEOTIDE SEQUENCE [LARGE SCALE GENOMIC DNA]</scope>
    <source>
        <strain evidence="1">NLD-2019</strain>
        <tissue evidence="1">Leaf</tissue>
    </source>
</reference>
<keyword evidence="2" id="KW-1185">Reference proteome</keyword>
<accession>A0A5N6Q188</accession>
<dbReference type="EMBL" id="SZYD01000001">
    <property type="protein sequence ID" value="KAD7477460.1"/>
    <property type="molecule type" value="Genomic_DNA"/>
</dbReference>
<evidence type="ECO:0000313" key="2">
    <source>
        <dbReference type="Proteomes" id="UP000326396"/>
    </source>
</evidence>
<protein>
    <submittedName>
        <fullName evidence="1">Uncharacterized protein</fullName>
    </submittedName>
</protein>
<dbReference type="Proteomes" id="UP000326396">
    <property type="component" value="Linkage Group LG1"/>
</dbReference>